<organism evidence="2 3">
    <name type="scientific">Candidatus Nitrospira neomarina</name>
    <dbReference type="NCBI Taxonomy" id="3020899"/>
    <lineage>
        <taxon>Bacteria</taxon>
        <taxon>Pseudomonadati</taxon>
        <taxon>Nitrospirota</taxon>
        <taxon>Nitrospiria</taxon>
        <taxon>Nitrospirales</taxon>
        <taxon>Nitrospiraceae</taxon>
        <taxon>Nitrospira</taxon>
    </lineage>
</organism>
<reference evidence="2 3" key="1">
    <citation type="submission" date="2023-01" db="EMBL/GenBank/DDBJ databases">
        <title>Cultivation and genomic characterization of new, ubiquitous marine nitrite-oxidizing bacteria from the Nitrospirales.</title>
        <authorList>
            <person name="Mueller A.J."/>
            <person name="Daebeler A."/>
            <person name="Herbold C.W."/>
            <person name="Kirkegaard R.H."/>
            <person name="Daims H."/>
        </authorList>
    </citation>
    <scope>NUCLEOTIDE SEQUENCE [LARGE SCALE GENOMIC DNA]</scope>
    <source>
        <strain evidence="2 3">DK</strain>
    </source>
</reference>
<sequence length="795" mass="90952">MNTRPYAQIMSTLLLTIIGGGCTLLVGLHLDQQFGESSPQNRLNTTPGVEIRTVQYVEDVKPILEARCIVCHGCYDAPCQLDLSAPEGIERGANKNLVYHAGRLLAMEPTRLFVDAQSPAEWREKQFYPVLNERVQTKEANLNGGLMAKMLELKRQHPLPTVSPLPAGFDFSLERAQYCPTVEEFDDFAETHPLWGMPYGLPDLSDREYGTLRTWLEEGATYEAPPPIGASLLEYISKWETFFNGNSRKEQLMSRYLYEHLFLAHLYFENDSSGLFFRLVRSTTPPGRPIDSIATRRPYDDPEVARIYYRFEPVRTTILAKTHMPYVLNTQRMERYHTLFLAPEYDVPTLPSYDPEASANPFETFVRLPVKSRYQFLLDEAEFTIMSFIKGPVCRGQIALNVINEHFWIVFGNPESPALAQNSKFLEKEQRNLRMPTEQQSNAGALKNWLEYSQLEKNYFAGKVEYLRQHLSTPEEISLDLIWDGDGRNANAALTVFRHLDNATVVKGFVGDEPKTLVVLDYALLERIHYLLVAGYDIYGNIGHQLNSRLYMDFLRMEGELGFLTFLPERTRADEWKFWYRDASAEIEKFGEMYNQRVNRQTGIHFTTAHPKSELVGMLRQHLKPVLFPSYAIEKINNSHVRQQLTRLSRIQGVAVSWLPQNIIVSISDSGSTDPGDSSHQVVTLIHNNGLSNVSHLLFEQERRIPAEDTLTVVPGFLGAYPNALYHVEASQLQDFVSAVETLSSEEDYQALVRHFGVSRSHPDFWKHSDALRIAYQKESSIEAGLLDYNRLENR</sequence>
<protein>
    <submittedName>
        <fullName evidence="2">Fatty acid cis/trans isomerase</fullName>
    </submittedName>
</protein>
<dbReference type="GO" id="GO:0016853">
    <property type="term" value="F:isomerase activity"/>
    <property type="evidence" value="ECO:0007669"/>
    <property type="project" value="UniProtKB-KW"/>
</dbReference>
<gene>
    <name evidence="2" type="ORF">PQG83_07640</name>
</gene>
<proteinExistence type="predicted"/>
<name>A0AA96GMJ4_9BACT</name>
<keyword evidence="2" id="KW-0413">Isomerase</keyword>
<accession>A0AA96GMJ4</accession>
<dbReference type="PROSITE" id="PS51257">
    <property type="entry name" value="PROKAR_LIPOPROTEIN"/>
    <property type="match status" value="1"/>
</dbReference>
<dbReference type="Proteomes" id="UP001302494">
    <property type="component" value="Chromosome"/>
</dbReference>
<dbReference type="InterPro" id="IPR010706">
    <property type="entry name" value="Fatty_acid_cis-trans_isomerase"/>
</dbReference>
<keyword evidence="3" id="KW-1185">Reference proteome</keyword>
<dbReference type="RefSeq" id="WP_312748305.1">
    <property type="nucleotide sequence ID" value="NZ_CP116968.1"/>
</dbReference>
<feature type="transmembrane region" description="Helical" evidence="1">
    <location>
        <begin position="12"/>
        <end position="30"/>
    </location>
</feature>
<evidence type="ECO:0000256" key="1">
    <source>
        <dbReference type="SAM" id="Phobius"/>
    </source>
</evidence>
<keyword evidence="1" id="KW-1133">Transmembrane helix</keyword>
<keyword evidence="1" id="KW-0812">Transmembrane</keyword>
<dbReference type="AlphaFoldDB" id="A0AA96GMJ4"/>
<dbReference type="KEGG" id="nneo:PQG83_07640"/>
<dbReference type="Pfam" id="PF06934">
    <property type="entry name" value="CTI"/>
    <property type="match status" value="1"/>
</dbReference>
<keyword evidence="1" id="KW-0472">Membrane</keyword>
<evidence type="ECO:0000313" key="3">
    <source>
        <dbReference type="Proteomes" id="UP001302494"/>
    </source>
</evidence>
<evidence type="ECO:0000313" key="2">
    <source>
        <dbReference type="EMBL" id="WNM63617.1"/>
    </source>
</evidence>
<dbReference type="EMBL" id="CP116968">
    <property type="protein sequence ID" value="WNM63617.1"/>
    <property type="molecule type" value="Genomic_DNA"/>
</dbReference>